<organism evidence="1 2">
    <name type="scientific">Oedothorax gibbosus</name>
    <dbReference type="NCBI Taxonomy" id="931172"/>
    <lineage>
        <taxon>Eukaryota</taxon>
        <taxon>Metazoa</taxon>
        <taxon>Ecdysozoa</taxon>
        <taxon>Arthropoda</taxon>
        <taxon>Chelicerata</taxon>
        <taxon>Arachnida</taxon>
        <taxon>Araneae</taxon>
        <taxon>Araneomorphae</taxon>
        <taxon>Entelegynae</taxon>
        <taxon>Araneoidea</taxon>
        <taxon>Linyphiidae</taxon>
        <taxon>Erigoninae</taxon>
        <taxon>Oedothorax</taxon>
    </lineage>
</organism>
<dbReference type="AlphaFoldDB" id="A0AAV6VZ66"/>
<accession>A0AAV6VZ66</accession>
<sequence>MSDDSKGDNYSRPKIMIQLPKTPYISYDRRKHQIKFKLPPNRRKKLFEKRYRIHFLMELPKHDLPPEIAVLYLSTKEKKGLY</sequence>
<evidence type="ECO:0000313" key="2">
    <source>
        <dbReference type="Proteomes" id="UP000827092"/>
    </source>
</evidence>
<keyword evidence="2" id="KW-1185">Reference proteome</keyword>
<evidence type="ECO:0000313" key="1">
    <source>
        <dbReference type="EMBL" id="KAG8200994.1"/>
    </source>
</evidence>
<dbReference type="EMBL" id="JAFNEN010000010">
    <property type="protein sequence ID" value="KAG8200994.1"/>
    <property type="molecule type" value="Genomic_DNA"/>
</dbReference>
<comment type="caution">
    <text evidence="1">The sequence shown here is derived from an EMBL/GenBank/DDBJ whole genome shotgun (WGS) entry which is preliminary data.</text>
</comment>
<dbReference type="Proteomes" id="UP000827092">
    <property type="component" value="Unassembled WGS sequence"/>
</dbReference>
<name>A0AAV6VZ66_9ARAC</name>
<reference evidence="1 2" key="1">
    <citation type="journal article" date="2022" name="Nat. Ecol. Evol.">
        <title>A masculinizing supergene underlies an exaggerated male reproductive morph in a spider.</title>
        <authorList>
            <person name="Hendrickx F."/>
            <person name="De Corte Z."/>
            <person name="Sonet G."/>
            <person name="Van Belleghem S.M."/>
            <person name="Kostlbacher S."/>
            <person name="Vangestel C."/>
        </authorList>
    </citation>
    <scope>NUCLEOTIDE SEQUENCE [LARGE SCALE GENOMIC DNA]</scope>
    <source>
        <strain evidence="1">W744_W776</strain>
    </source>
</reference>
<protein>
    <submittedName>
        <fullName evidence="1">Uncharacterized protein</fullName>
    </submittedName>
</protein>
<proteinExistence type="predicted"/>
<gene>
    <name evidence="1" type="ORF">JTE90_021457</name>
</gene>